<feature type="non-terminal residue" evidence="1">
    <location>
        <position position="150"/>
    </location>
</feature>
<dbReference type="OrthoDB" id="5869208at2759"/>
<evidence type="ECO:0000313" key="2">
    <source>
        <dbReference type="Proteomes" id="UP000054047"/>
    </source>
</evidence>
<evidence type="ECO:0000313" key="1">
    <source>
        <dbReference type="EMBL" id="KIH45558.1"/>
    </source>
</evidence>
<evidence type="ECO:0008006" key="3">
    <source>
        <dbReference type="Google" id="ProtNLM"/>
    </source>
</evidence>
<proteinExistence type="predicted"/>
<keyword evidence="2" id="KW-1185">Reference proteome</keyword>
<accession>A0A0C2BP08</accession>
<dbReference type="EMBL" id="KN772082">
    <property type="protein sequence ID" value="KIH45558.1"/>
    <property type="molecule type" value="Genomic_DNA"/>
</dbReference>
<dbReference type="Proteomes" id="UP000054047">
    <property type="component" value="Unassembled WGS sequence"/>
</dbReference>
<gene>
    <name evidence="1" type="ORF">ANCDUO_24401</name>
</gene>
<dbReference type="AlphaFoldDB" id="A0A0C2BP08"/>
<protein>
    <recommendedName>
        <fullName evidence="3">Reverse transcriptase domain-containing protein</fullName>
    </recommendedName>
</protein>
<sequence length="150" mass="17066">MVDDVNEDYTHLVGTIVRNECRSAAPNHDTRRTSRSTRVLYEKRRLMDRQPNHLEYAILSRLCKQRLAEDQANFVRSRLLGAAHTKRSLKMEKRALTEHRLSITCLEAPDSSLCFVLRNVEAMPRGKAPGADGITVELLQACGPMLYTEV</sequence>
<organism evidence="1 2">
    <name type="scientific">Ancylostoma duodenale</name>
    <dbReference type="NCBI Taxonomy" id="51022"/>
    <lineage>
        <taxon>Eukaryota</taxon>
        <taxon>Metazoa</taxon>
        <taxon>Ecdysozoa</taxon>
        <taxon>Nematoda</taxon>
        <taxon>Chromadorea</taxon>
        <taxon>Rhabditida</taxon>
        <taxon>Rhabditina</taxon>
        <taxon>Rhabditomorpha</taxon>
        <taxon>Strongyloidea</taxon>
        <taxon>Ancylostomatidae</taxon>
        <taxon>Ancylostomatinae</taxon>
        <taxon>Ancylostoma</taxon>
    </lineage>
</organism>
<reference evidence="1 2" key="1">
    <citation type="submission" date="2013-12" db="EMBL/GenBank/DDBJ databases">
        <title>Draft genome of the parsitic nematode Ancylostoma duodenale.</title>
        <authorList>
            <person name="Mitreva M."/>
        </authorList>
    </citation>
    <scope>NUCLEOTIDE SEQUENCE [LARGE SCALE GENOMIC DNA]</scope>
    <source>
        <strain evidence="1 2">Zhejiang</strain>
    </source>
</reference>
<name>A0A0C2BP08_9BILA</name>